<accession>A0A8S1ZJG2</accession>
<dbReference type="Pfam" id="PF03004">
    <property type="entry name" value="Transposase_24"/>
    <property type="match status" value="1"/>
</dbReference>
<evidence type="ECO:0000313" key="3">
    <source>
        <dbReference type="Proteomes" id="UP000682877"/>
    </source>
</evidence>
<dbReference type="AlphaFoldDB" id="A0A8S1ZJG2"/>
<name>A0A8S1ZJG2_ARAAE</name>
<dbReference type="Proteomes" id="UP000682877">
    <property type="component" value="Chromosome 1"/>
</dbReference>
<reference evidence="2" key="1">
    <citation type="submission" date="2021-01" db="EMBL/GenBank/DDBJ databases">
        <authorList>
            <person name="Bezrukov I."/>
        </authorList>
    </citation>
    <scope>NUCLEOTIDE SEQUENCE</scope>
</reference>
<keyword evidence="3" id="KW-1185">Reference proteome</keyword>
<dbReference type="InterPro" id="IPR004252">
    <property type="entry name" value="Probable_transposase_24"/>
</dbReference>
<feature type="region of interest" description="Disordered" evidence="1">
    <location>
        <begin position="89"/>
        <end position="114"/>
    </location>
</feature>
<dbReference type="EMBL" id="LR999451">
    <property type="protein sequence ID" value="CAE5959410.1"/>
    <property type="molecule type" value="Genomic_DNA"/>
</dbReference>
<protein>
    <submittedName>
        <fullName evidence="2">Uncharacterized protein</fullName>
    </submittedName>
</protein>
<evidence type="ECO:0000256" key="1">
    <source>
        <dbReference type="SAM" id="MobiDB-lite"/>
    </source>
</evidence>
<gene>
    <name evidence="2" type="ORF">AARE701A_LOCUS2935</name>
</gene>
<evidence type="ECO:0000313" key="2">
    <source>
        <dbReference type="EMBL" id="CAE5959410.1"/>
    </source>
</evidence>
<sequence length="156" mass="17607">MCNYWDIEEARTKSATTLSVRMSDRNGLGPHKHVSGPKSYIQVEQEMEVKLGRPPAIGEVFIRTHTKKMGLLSIGKTQKVHEVYKTNKEDKLATLENDESSNGTSRRELSHEEDDELFLQSTFTNERGKFFGVGSLGSYINEKRKYPGSSSSFTSL</sequence>
<proteinExistence type="predicted"/>
<organism evidence="2 3">
    <name type="scientific">Arabidopsis arenosa</name>
    <name type="common">Sand rock-cress</name>
    <name type="synonym">Cardaminopsis arenosa</name>
    <dbReference type="NCBI Taxonomy" id="38785"/>
    <lineage>
        <taxon>Eukaryota</taxon>
        <taxon>Viridiplantae</taxon>
        <taxon>Streptophyta</taxon>
        <taxon>Embryophyta</taxon>
        <taxon>Tracheophyta</taxon>
        <taxon>Spermatophyta</taxon>
        <taxon>Magnoliopsida</taxon>
        <taxon>eudicotyledons</taxon>
        <taxon>Gunneridae</taxon>
        <taxon>Pentapetalae</taxon>
        <taxon>rosids</taxon>
        <taxon>malvids</taxon>
        <taxon>Brassicales</taxon>
        <taxon>Brassicaceae</taxon>
        <taxon>Camelineae</taxon>
        <taxon>Arabidopsis</taxon>
    </lineage>
</organism>